<name>A0A381XTS1_9ZZZZ</name>
<dbReference type="EMBL" id="UINC01016342">
    <property type="protein sequence ID" value="SVA68105.1"/>
    <property type="molecule type" value="Genomic_DNA"/>
</dbReference>
<sequence>VLRLEEADEPALSQETPWQLHSVPYSTTTAAAPVHPVLRVLSRGSEWGVEHEVGTAGLGGGSSDEEQLLALALIAARTVAMDPPSSPCARGVSIAAPDTIWLREVNPMARGTA</sequence>
<feature type="non-terminal residue" evidence="1">
    <location>
        <position position="1"/>
    </location>
</feature>
<reference evidence="1" key="1">
    <citation type="submission" date="2018-05" db="EMBL/GenBank/DDBJ databases">
        <authorList>
            <person name="Lanie J.A."/>
            <person name="Ng W.-L."/>
            <person name="Kazmierczak K.M."/>
            <person name="Andrzejewski T.M."/>
            <person name="Davidsen T.M."/>
            <person name="Wayne K.J."/>
            <person name="Tettelin H."/>
            <person name="Glass J.I."/>
            <person name="Rusch D."/>
            <person name="Podicherti R."/>
            <person name="Tsui H.-C.T."/>
            <person name="Winkler M.E."/>
        </authorList>
    </citation>
    <scope>NUCLEOTIDE SEQUENCE</scope>
</reference>
<dbReference type="AlphaFoldDB" id="A0A381XTS1"/>
<gene>
    <name evidence="1" type="ORF">METZ01_LOCUS120959</name>
</gene>
<evidence type="ECO:0000313" key="1">
    <source>
        <dbReference type="EMBL" id="SVA68105.1"/>
    </source>
</evidence>
<protein>
    <submittedName>
        <fullName evidence="1">Uncharacterized protein</fullName>
    </submittedName>
</protein>
<accession>A0A381XTS1</accession>
<proteinExistence type="predicted"/>
<organism evidence="1">
    <name type="scientific">marine metagenome</name>
    <dbReference type="NCBI Taxonomy" id="408172"/>
    <lineage>
        <taxon>unclassified sequences</taxon>
        <taxon>metagenomes</taxon>
        <taxon>ecological metagenomes</taxon>
    </lineage>
</organism>